<evidence type="ECO:0000313" key="3">
    <source>
        <dbReference type="Proteomes" id="UP001465976"/>
    </source>
</evidence>
<comment type="caution">
    <text evidence="2">The sequence shown here is derived from an EMBL/GenBank/DDBJ whole genome shotgun (WGS) entry which is preliminary data.</text>
</comment>
<protein>
    <recommendedName>
        <fullName evidence="4">Fibronectin type-III domain-containing protein</fullName>
    </recommendedName>
</protein>
<dbReference type="EMBL" id="JBAHYK010000381">
    <property type="protein sequence ID" value="KAL0574614.1"/>
    <property type="molecule type" value="Genomic_DNA"/>
</dbReference>
<reference evidence="2 3" key="1">
    <citation type="submission" date="2024-02" db="EMBL/GenBank/DDBJ databases">
        <title>A draft genome for the cacao thread blight pathogen Marasmius crinis-equi.</title>
        <authorList>
            <person name="Cohen S.P."/>
            <person name="Baruah I.K."/>
            <person name="Amoako-Attah I."/>
            <person name="Bukari Y."/>
            <person name="Meinhardt L.W."/>
            <person name="Bailey B.A."/>
        </authorList>
    </citation>
    <scope>NUCLEOTIDE SEQUENCE [LARGE SCALE GENOMIC DNA]</scope>
    <source>
        <strain evidence="2 3">GH-76</strain>
    </source>
</reference>
<keyword evidence="3" id="KW-1185">Reference proteome</keyword>
<evidence type="ECO:0008006" key="4">
    <source>
        <dbReference type="Google" id="ProtNLM"/>
    </source>
</evidence>
<evidence type="ECO:0000313" key="2">
    <source>
        <dbReference type="EMBL" id="KAL0574614.1"/>
    </source>
</evidence>
<feature type="compositionally biased region" description="Low complexity" evidence="1">
    <location>
        <begin position="157"/>
        <end position="171"/>
    </location>
</feature>
<evidence type="ECO:0000256" key="1">
    <source>
        <dbReference type="SAM" id="MobiDB-lite"/>
    </source>
</evidence>
<name>A0ABR3FGX9_9AGAR</name>
<gene>
    <name evidence="2" type="ORF">V5O48_007340</name>
</gene>
<feature type="region of interest" description="Disordered" evidence="1">
    <location>
        <begin position="105"/>
        <end position="173"/>
    </location>
</feature>
<proteinExistence type="predicted"/>
<sequence length="212" mass="22156">MTTSFGPQLTVDDPVELIVCQTIIIVWSNGLPPYFITVHNDQTPDNSPLTISNGESSTSVAWTVKFPPGATVVFHLMDSTGATARTSPVIVQRGGDISCLSTVTQSNSTVNTSPPGIDAFPTGVSETAPMTDLPVLNVSSAGSTTSRSEVDSTSIPRDSSVTSSGSRTSDTASGIPIKTWKYMNTPTESAHPTNAAPGYVNFESYSGALAEH</sequence>
<feature type="compositionally biased region" description="Polar residues" evidence="1">
    <location>
        <begin position="137"/>
        <end position="156"/>
    </location>
</feature>
<organism evidence="2 3">
    <name type="scientific">Marasmius crinis-equi</name>
    <dbReference type="NCBI Taxonomy" id="585013"/>
    <lineage>
        <taxon>Eukaryota</taxon>
        <taxon>Fungi</taxon>
        <taxon>Dikarya</taxon>
        <taxon>Basidiomycota</taxon>
        <taxon>Agaricomycotina</taxon>
        <taxon>Agaricomycetes</taxon>
        <taxon>Agaricomycetidae</taxon>
        <taxon>Agaricales</taxon>
        <taxon>Marasmiineae</taxon>
        <taxon>Marasmiaceae</taxon>
        <taxon>Marasmius</taxon>
    </lineage>
</organism>
<accession>A0ABR3FGX9</accession>
<dbReference type="Proteomes" id="UP001465976">
    <property type="component" value="Unassembled WGS sequence"/>
</dbReference>